<feature type="transmembrane region" description="Helical" evidence="1">
    <location>
        <begin position="106"/>
        <end position="123"/>
    </location>
</feature>
<keyword evidence="1" id="KW-1133">Transmembrane helix</keyword>
<evidence type="ECO:0008006" key="4">
    <source>
        <dbReference type="Google" id="ProtNLM"/>
    </source>
</evidence>
<keyword evidence="1" id="KW-0472">Membrane</keyword>
<organism evidence="2 3">
    <name type="scientific">Companilactobacillus farciminis</name>
    <dbReference type="NCBI Taxonomy" id="1612"/>
    <lineage>
        <taxon>Bacteria</taxon>
        <taxon>Bacillati</taxon>
        <taxon>Bacillota</taxon>
        <taxon>Bacilli</taxon>
        <taxon>Lactobacillales</taxon>
        <taxon>Lactobacillaceae</taxon>
        <taxon>Companilactobacillus</taxon>
    </lineage>
</organism>
<feature type="transmembrane region" description="Helical" evidence="1">
    <location>
        <begin position="360"/>
        <end position="378"/>
    </location>
</feature>
<feature type="transmembrane region" description="Helical" evidence="1">
    <location>
        <begin position="135"/>
        <end position="153"/>
    </location>
</feature>
<keyword evidence="1" id="KW-0812">Transmembrane</keyword>
<name>A0A4R5NGX1_9LACO</name>
<feature type="transmembrane region" description="Helical" evidence="1">
    <location>
        <begin position="307"/>
        <end position="324"/>
    </location>
</feature>
<dbReference type="InterPro" id="IPR045691">
    <property type="entry name" value="DUF6056"/>
</dbReference>
<dbReference type="Pfam" id="PF19528">
    <property type="entry name" value="DUF6056"/>
    <property type="match status" value="1"/>
</dbReference>
<feature type="transmembrane region" description="Helical" evidence="1">
    <location>
        <begin position="159"/>
        <end position="180"/>
    </location>
</feature>
<protein>
    <recommendedName>
        <fullName evidence="4">Glycosyltransferase RgtA/B/C/D-like domain-containing protein</fullName>
    </recommendedName>
</protein>
<proteinExistence type="predicted"/>
<feature type="transmembrane region" description="Helical" evidence="1">
    <location>
        <begin position="24"/>
        <end position="47"/>
    </location>
</feature>
<dbReference type="EMBL" id="PUFN01000007">
    <property type="protein sequence ID" value="TDG73737.1"/>
    <property type="molecule type" value="Genomic_DNA"/>
</dbReference>
<feature type="transmembrane region" description="Helical" evidence="1">
    <location>
        <begin position="233"/>
        <end position="251"/>
    </location>
</feature>
<evidence type="ECO:0000256" key="1">
    <source>
        <dbReference type="SAM" id="Phobius"/>
    </source>
</evidence>
<feature type="transmembrane region" description="Helical" evidence="1">
    <location>
        <begin position="336"/>
        <end position="355"/>
    </location>
</feature>
<comment type="caution">
    <text evidence="2">The sequence shown here is derived from an EMBL/GenBank/DDBJ whole genome shotgun (WGS) entry which is preliminary data.</text>
</comment>
<evidence type="ECO:0000313" key="2">
    <source>
        <dbReference type="EMBL" id="TDG73737.1"/>
    </source>
</evidence>
<feature type="transmembrane region" description="Helical" evidence="1">
    <location>
        <begin position="187"/>
        <end position="204"/>
    </location>
</feature>
<gene>
    <name evidence="2" type="ORF">C5L30_001229</name>
</gene>
<accession>A0A4R5NGX1</accession>
<evidence type="ECO:0000313" key="3">
    <source>
        <dbReference type="Proteomes" id="UP000295257"/>
    </source>
</evidence>
<sequence length="457" mass="52627">MQGWYFVIRNLVNSLYLKCKRNKWSLIILLTIFIFVLILNLKTLYIADDYVYHFFYQTSSPTEIAHQQKISTLLIPASMWNHYFLWNGRFVAHSIVQYFMQFDTKIPFDICNSLIFVILIMMMDRFASKLSNKKAQAFVLPSIFAFTWFYLPFFGQSVLWVSGAGNYLWMSVIYLGFIMYNLKFREASLQTFVAAGIIGFLAGASNENSGPAAILIVLLFMIKRFIETHKISLVSSISVFFGAVGFLLMLISPGSQKRGMMSRTWPVVHKNLENIYNLTFDNWKWLYLLVIVLMIAGVVLKKLSIDSCWSIIFFMVGHFAAVYAMALSPEEPQRTFFGGVIFLGIALFIPVYALFSEVKLVLPVLSILMIILFVRSYVPAYQDINQSYQVNKMQYEKILTAKKEGKNSAHVPILPVAKSTYNATYQTFTLDEPSDQLMNLWVAKYFDIGKVYGYHIK</sequence>
<reference evidence="2 3" key="1">
    <citation type="journal article" date="2019" name="Appl. Microbiol. Biotechnol.">
        <title>Uncovering carbohydrate metabolism through a genotype-phenotype association study of 56 lactic acid bacteria genomes.</title>
        <authorList>
            <person name="Buron-Moles G."/>
            <person name="Chailyan A."/>
            <person name="Dolejs I."/>
            <person name="Forster J."/>
            <person name="Miks M.H."/>
        </authorList>
    </citation>
    <scope>NUCLEOTIDE SEQUENCE [LARGE SCALE GENOMIC DNA]</scope>
    <source>
        <strain evidence="2 3">ATCC 29644</strain>
    </source>
</reference>
<feature type="transmembrane region" description="Helical" evidence="1">
    <location>
        <begin position="283"/>
        <end position="300"/>
    </location>
</feature>
<dbReference type="AlphaFoldDB" id="A0A4R5NGX1"/>
<dbReference type="Proteomes" id="UP000295257">
    <property type="component" value="Unassembled WGS sequence"/>
</dbReference>
<feature type="transmembrane region" description="Helical" evidence="1">
    <location>
        <begin position="210"/>
        <end position="226"/>
    </location>
</feature>
<keyword evidence="3" id="KW-1185">Reference proteome</keyword>